<dbReference type="CDD" id="cd23934">
    <property type="entry name" value="AGPR_1_C"/>
    <property type="match status" value="1"/>
</dbReference>
<dbReference type="OrthoDB" id="9801289at2"/>
<dbReference type="UniPathway" id="UPA00068">
    <property type="reaction ID" value="UER00108"/>
</dbReference>
<keyword evidence="5 7" id="KW-0560">Oxidoreductase</keyword>
<reference evidence="10 11" key="1">
    <citation type="submission" date="2015-03" db="EMBL/GenBank/DDBJ databases">
        <title>Genome assembly of Sandaracinus amylolyticus DSM 53668.</title>
        <authorList>
            <person name="Sharma G."/>
            <person name="Subramanian S."/>
        </authorList>
    </citation>
    <scope>NUCLEOTIDE SEQUENCE [LARGE SCALE GENOMIC DNA]</scope>
    <source>
        <strain evidence="10 11">DSM 53668</strain>
    </source>
</reference>
<comment type="function">
    <text evidence="7">Catalyzes the NADPH-dependent reduction of N-acetyl-5-glutamyl phosphate to yield N-acetyl-L-glutamate 5-semialdehyde.</text>
</comment>
<comment type="pathway">
    <text evidence="1 7">Amino-acid biosynthesis; L-arginine biosynthesis; N(2)-acetyl-L-ornithine from L-glutamate: step 3/4.</text>
</comment>
<dbReference type="SUPFAM" id="SSF55347">
    <property type="entry name" value="Glyceraldehyde-3-phosphate dehydrogenase-like, C-terminal domain"/>
    <property type="match status" value="1"/>
</dbReference>
<dbReference type="EC" id="1.2.1.38" evidence="7"/>
<evidence type="ECO:0000256" key="3">
    <source>
        <dbReference type="ARBA" id="ARBA00022605"/>
    </source>
</evidence>
<name>A0A0F6W2P8_9BACT</name>
<evidence type="ECO:0000259" key="9">
    <source>
        <dbReference type="SMART" id="SM00859"/>
    </source>
</evidence>
<dbReference type="Gene3D" id="3.40.50.720">
    <property type="entry name" value="NAD(P)-binding Rossmann-like Domain"/>
    <property type="match status" value="1"/>
</dbReference>
<dbReference type="GO" id="GO:0006526">
    <property type="term" value="P:L-arginine biosynthetic process"/>
    <property type="evidence" value="ECO:0007669"/>
    <property type="project" value="UniProtKB-UniRule"/>
</dbReference>
<dbReference type="Pfam" id="PF01118">
    <property type="entry name" value="Semialdhyde_dh"/>
    <property type="match status" value="1"/>
</dbReference>
<comment type="similarity">
    <text evidence="7">Belongs to the NAGSA dehydrogenase family. Type 1 subfamily.</text>
</comment>
<dbReference type="PANTHER" id="PTHR32338:SF10">
    <property type="entry name" value="N-ACETYL-GAMMA-GLUTAMYL-PHOSPHATE REDUCTASE, CHLOROPLASTIC-RELATED"/>
    <property type="match status" value="1"/>
</dbReference>
<evidence type="ECO:0000256" key="6">
    <source>
        <dbReference type="ARBA" id="ARBA00050557"/>
    </source>
</evidence>
<dbReference type="FunFam" id="3.30.360.10:FF:000014">
    <property type="entry name" value="N-acetyl-gamma-glutamyl-phosphate reductase"/>
    <property type="match status" value="1"/>
</dbReference>
<evidence type="ECO:0000313" key="11">
    <source>
        <dbReference type="Proteomes" id="UP000034883"/>
    </source>
</evidence>
<keyword evidence="4 7" id="KW-0521">NADP</keyword>
<dbReference type="GO" id="GO:0070401">
    <property type="term" value="F:NADP+ binding"/>
    <property type="evidence" value="ECO:0007669"/>
    <property type="project" value="InterPro"/>
</dbReference>
<gene>
    <name evidence="7" type="primary">argC</name>
    <name evidence="10" type="ORF">DB32_003111</name>
</gene>
<protein>
    <recommendedName>
        <fullName evidence="7">N-acetyl-gamma-glutamyl-phosphate reductase</fullName>
        <shortName evidence="7">AGPR</shortName>
        <ecNumber evidence="7">1.2.1.38</ecNumber>
    </recommendedName>
    <alternativeName>
        <fullName evidence="7">N-acetyl-glutamate semialdehyde dehydrogenase</fullName>
        <shortName evidence="7">NAGSA dehydrogenase</shortName>
    </alternativeName>
</protein>
<comment type="catalytic activity">
    <reaction evidence="6 7">
        <text>N-acetyl-L-glutamate 5-semialdehyde + phosphate + NADP(+) = N-acetyl-L-glutamyl 5-phosphate + NADPH + H(+)</text>
        <dbReference type="Rhea" id="RHEA:21588"/>
        <dbReference type="ChEBI" id="CHEBI:15378"/>
        <dbReference type="ChEBI" id="CHEBI:29123"/>
        <dbReference type="ChEBI" id="CHEBI:43474"/>
        <dbReference type="ChEBI" id="CHEBI:57783"/>
        <dbReference type="ChEBI" id="CHEBI:57936"/>
        <dbReference type="ChEBI" id="CHEBI:58349"/>
        <dbReference type="EC" id="1.2.1.38"/>
    </reaction>
</comment>
<dbReference type="SMART" id="SM00859">
    <property type="entry name" value="Semialdhyde_dh"/>
    <property type="match status" value="1"/>
</dbReference>
<dbReference type="RefSeq" id="WP_053233176.1">
    <property type="nucleotide sequence ID" value="NZ_CP011125.1"/>
</dbReference>
<dbReference type="Pfam" id="PF22698">
    <property type="entry name" value="Semialdhyde_dhC_1"/>
    <property type="match status" value="1"/>
</dbReference>
<dbReference type="HAMAP" id="MF_00150">
    <property type="entry name" value="ArgC_type1"/>
    <property type="match status" value="1"/>
</dbReference>
<comment type="subcellular location">
    <subcellularLocation>
        <location evidence="7">Cytoplasm</location>
    </subcellularLocation>
</comment>
<dbReference type="NCBIfam" id="TIGR01850">
    <property type="entry name" value="argC"/>
    <property type="match status" value="1"/>
</dbReference>
<keyword evidence="11" id="KW-1185">Reference proteome</keyword>
<dbReference type="GO" id="GO:0003942">
    <property type="term" value="F:N-acetyl-gamma-glutamyl-phosphate reductase activity"/>
    <property type="evidence" value="ECO:0007669"/>
    <property type="project" value="UniProtKB-UniRule"/>
</dbReference>
<accession>A0A0F6W2P8</accession>
<dbReference type="GO" id="GO:0051287">
    <property type="term" value="F:NAD binding"/>
    <property type="evidence" value="ECO:0007669"/>
    <property type="project" value="InterPro"/>
</dbReference>
<feature type="domain" description="Semialdehyde dehydrogenase NAD-binding" evidence="9">
    <location>
        <begin position="6"/>
        <end position="144"/>
    </location>
</feature>
<dbReference type="SUPFAM" id="SSF51735">
    <property type="entry name" value="NAD(P)-binding Rossmann-fold domains"/>
    <property type="match status" value="1"/>
</dbReference>
<dbReference type="GO" id="GO:0005737">
    <property type="term" value="C:cytoplasm"/>
    <property type="evidence" value="ECO:0007669"/>
    <property type="project" value="UniProtKB-SubCell"/>
</dbReference>
<dbReference type="InterPro" id="IPR000706">
    <property type="entry name" value="AGPR_type-1"/>
</dbReference>
<feature type="active site" evidence="7 8">
    <location>
        <position position="152"/>
    </location>
</feature>
<dbReference type="PROSITE" id="PS01224">
    <property type="entry name" value="ARGC"/>
    <property type="match status" value="1"/>
</dbReference>
<keyword evidence="3 7" id="KW-0028">Amino-acid biosynthesis</keyword>
<dbReference type="PANTHER" id="PTHR32338">
    <property type="entry name" value="N-ACETYL-GAMMA-GLUTAMYL-PHOSPHATE REDUCTASE, CHLOROPLASTIC-RELATED-RELATED"/>
    <property type="match status" value="1"/>
</dbReference>
<dbReference type="AlphaFoldDB" id="A0A0F6W2P8"/>
<dbReference type="InterPro" id="IPR050085">
    <property type="entry name" value="AGPR"/>
</dbReference>
<proteinExistence type="inferred from homology"/>
<dbReference type="InterPro" id="IPR036291">
    <property type="entry name" value="NAD(P)-bd_dom_sf"/>
</dbReference>
<organism evidence="10 11">
    <name type="scientific">Sandaracinus amylolyticus</name>
    <dbReference type="NCBI Taxonomy" id="927083"/>
    <lineage>
        <taxon>Bacteria</taxon>
        <taxon>Pseudomonadati</taxon>
        <taxon>Myxococcota</taxon>
        <taxon>Polyangia</taxon>
        <taxon>Polyangiales</taxon>
        <taxon>Sandaracinaceae</taxon>
        <taxon>Sandaracinus</taxon>
    </lineage>
</organism>
<dbReference type="Proteomes" id="UP000034883">
    <property type="component" value="Chromosome"/>
</dbReference>
<dbReference type="Gene3D" id="3.30.360.10">
    <property type="entry name" value="Dihydrodipicolinate Reductase, domain 2"/>
    <property type="match status" value="1"/>
</dbReference>
<evidence type="ECO:0000256" key="4">
    <source>
        <dbReference type="ARBA" id="ARBA00022857"/>
    </source>
</evidence>
<sequence>MTKRIRAAIVGATGYTGAELARLLLGHPNVELTVLVGASKAGQPVERVLPSLAGIVRGEVEAFDADRIASRADVAFCGLPHGASAPIVKELRARGVIVFDLSADFRLVDRAVHREWYGDDHAPELAKSAVYGMPELHRDALRTADLVAVPGCYPTATILPLAPLFAKGLVEEGPVIVDAKSGVSGAGRAPSERTHFSETTEGFRAYKIAGAHRHTPEIEQEISRVGARDVRIVFTPHLVPMTRGILSTSYLRVKPGVDAARCTAEARAFFEGSPSVFVHDAGACPDTLWVRGSNRAHVSYALDARTGFVIAQGAIDNLVKGASGQALQCMNVRFGLPEGTGLAMPAAWP</sequence>
<dbReference type="EMBL" id="CP011125">
    <property type="protein sequence ID" value="AKF05962.1"/>
    <property type="molecule type" value="Genomic_DNA"/>
</dbReference>
<keyword evidence="7" id="KW-0963">Cytoplasm</keyword>
<evidence type="ECO:0000313" key="10">
    <source>
        <dbReference type="EMBL" id="AKF05962.1"/>
    </source>
</evidence>
<evidence type="ECO:0000256" key="1">
    <source>
        <dbReference type="ARBA" id="ARBA00004862"/>
    </source>
</evidence>
<evidence type="ECO:0000256" key="5">
    <source>
        <dbReference type="ARBA" id="ARBA00023002"/>
    </source>
</evidence>
<evidence type="ECO:0000256" key="7">
    <source>
        <dbReference type="HAMAP-Rule" id="MF_00150"/>
    </source>
</evidence>
<dbReference type="STRING" id="927083.DB32_003111"/>
<dbReference type="CDD" id="cd17895">
    <property type="entry name" value="AGPR_1_N"/>
    <property type="match status" value="1"/>
</dbReference>
<dbReference type="InterPro" id="IPR058924">
    <property type="entry name" value="AGPR_dimerisation_dom"/>
</dbReference>
<dbReference type="InterPro" id="IPR023013">
    <property type="entry name" value="AGPR_AS"/>
</dbReference>
<evidence type="ECO:0000256" key="8">
    <source>
        <dbReference type="PROSITE-ProRule" id="PRU10010"/>
    </source>
</evidence>
<evidence type="ECO:0000256" key="2">
    <source>
        <dbReference type="ARBA" id="ARBA00022571"/>
    </source>
</evidence>
<dbReference type="InterPro" id="IPR000534">
    <property type="entry name" value="Semialdehyde_DH_NAD-bd"/>
</dbReference>
<dbReference type="KEGG" id="samy:DB32_003111"/>
<keyword evidence="2 7" id="KW-0055">Arginine biosynthesis</keyword>